<gene>
    <name evidence="1" type="ORF">FPL14_01660</name>
</gene>
<dbReference type="KEGG" id="cchl:FPL14_01660"/>
<name>A0A7G5BSW5_9BACL</name>
<dbReference type="EMBL" id="CP041969">
    <property type="protein sequence ID" value="QMV40049.1"/>
    <property type="molecule type" value="Genomic_DNA"/>
</dbReference>
<organism evidence="1 2">
    <name type="scientific">Cohnella cholangitidis</name>
    <dbReference type="NCBI Taxonomy" id="2598458"/>
    <lineage>
        <taxon>Bacteria</taxon>
        <taxon>Bacillati</taxon>
        <taxon>Bacillota</taxon>
        <taxon>Bacilli</taxon>
        <taxon>Bacillales</taxon>
        <taxon>Paenibacillaceae</taxon>
        <taxon>Cohnella</taxon>
    </lineage>
</organism>
<dbReference type="RefSeq" id="WP_182301384.1">
    <property type="nucleotide sequence ID" value="NZ_CP041969.1"/>
</dbReference>
<protein>
    <recommendedName>
        <fullName evidence="3">Phosphoribosylanthranilate isomerase</fullName>
    </recommendedName>
</protein>
<keyword evidence="2" id="KW-1185">Reference proteome</keyword>
<evidence type="ECO:0000313" key="2">
    <source>
        <dbReference type="Proteomes" id="UP000515679"/>
    </source>
</evidence>
<sequence>MTQNLFNTFIILASRLNQDLNITPLLYGSLGLELITNSQLNPQDIDVLIPEEFIQERWNDLFTLMTVLGYTLIDLREHEFLNDKIRVAFAKIEELNEFAGVDVELVKTLEHKGTEYKLLNLEQYHRVYKRSSIDGYRSIKKNNKDLEKINLIESQLRD</sequence>
<evidence type="ECO:0000313" key="1">
    <source>
        <dbReference type="EMBL" id="QMV40049.1"/>
    </source>
</evidence>
<dbReference type="Gene3D" id="3.30.460.40">
    <property type="match status" value="1"/>
</dbReference>
<proteinExistence type="predicted"/>
<evidence type="ECO:0008006" key="3">
    <source>
        <dbReference type="Google" id="ProtNLM"/>
    </source>
</evidence>
<reference evidence="1 2" key="1">
    <citation type="submission" date="2019-07" db="EMBL/GenBank/DDBJ databases">
        <authorList>
            <person name="Kim J.K."/>
            <person name="Cheong H.-M."/>
            <person name="Choi Y."/>
            <person name="Hwang K.J."/>
            <person name="Lee S."/>
            <person name="Choi C."/>
        </authorList>
    </citation>
    <scope>NUCLEOTIDE SEQUENCE [LARGE SCALE GENOMIC DNA]</scope>
    <source>
        <strain evidence="1 2">KS 22</strain>
    </source>
</reference>
<dbReference type="AlphaFoldDB" id="A0A7G5BSW5"/>
<dbReference type="Proteomes" id="UP000515679">
    <property type="component" value="Chromosome"/>
</dbReference>
<accession>A0A7G5BSW5</accession>